<dbReference type="CDD" id="cd08282">
    <property type="entry name" value="PFDH_like"/>
    <property type="match status" value="1"/>
</dbReference>
<comment type="cofactor">
    <cofactor evidence="1 7">
        <name>Zn(2+)</name>
        <dbReference type="ChEBI" id="CHEBI:29105"/>
    </cofactor>
</comment>
<evidence type="ECO:0000256" key="6">
    <source>
        <dbReference type="ARBA" id="ARBA00023027"/>
    </source>
</evidence>
<keyword evidence="11" id="KW-1185">Reference proteome</keyword>
<dbReference type="Gene3D" id="3.90.180.10">
    <property type="entry name" value="Medium-chain alcohol dehydrogenases, catalytic domain"/>
    <property type="match status" value="1"/>
</dbReference>
<dbReference type="Gene3D" id="3.40.50.720">
    <property type="entry name" value="NAD(P)-binding Rossmann-like Domain"/>
    <property type="match status" value="1"/>
</dbReference>
<evidence type="ECO:0000256" key="4">
    <source>
        <dbReference type="ARBA" id="ARBA00022833"/>
    </source>
</evidence>
<dbReference type="SUPFAM" id="SSF50129">
    <property type="entry name" value="GroES-like"/>
    <property type="match status" value="1"/>
</dbReference>
<accession>A0ABR4P1S7</accession>
<evidence type="ECO:0000256" key="1">
    <source>
        <dbReference type="ARBA" id="ARBA00001947"/>
    </source>
</evidence>
<keyword evidence="5" id="KW-0560">Oxidoreductase</keyword>
<reference evidence="10 11" key="1">
    <citation type="submission" date="2024-06" db="EMBL/GenBank/DDBJ databases">
        <title>Complete genome of Phlyctema vagabunda strain 19-DSS-EL-015.</title>
        <authorList>
            <person name="Fiorenzani C."/>
        </authorList>
    </citation>
    <scope>NUCLEOTIDE SEQUENCE [LARGE SCALE GENOMIC DNA]</scope>
    <source>
        <strain evidence="10 11">19-DSS-EL-015</strain>
    </source>
</reference>
<dbReference type="InterPro" id="IPR036291">
    <property type="entry name" value="NAD(P)-bd_dom_sf"/>
</dbReference>
<dbReference type="Proteomes" id="UP001629113">
    <property type="component" value="Unassembled WGS sequence"/>
</dbReference>
<dbReference type="Pfam" id="PF00107">
    <property type="entry name" value="ADH_zinc_N"/>
    <property type="match status" value="1"/>
</dbReference>
<sequence length="392" mass="41776">MASLLDTALLTLNMTMRGVVWQGEPYSMTVMDLPMPTIQNQTDAIVRLTSAGICGSDLHFYHGLFTVPGAEIPWTMGHEGVGYVVEVGDGVNALQVGDRVVVPDTADDGQLHRGFTPPSGEYFGNGLALGGTQAEYVRVPFADTNLMIIPESPSKTNTSMNNDLDWLMLSDIFNTGWMGLDFAGFQPGETVAVFGAGPVGLLCAYSAFLRGASKVYVVDSVPSRLQVAASIGATPISFNESDPVEQIMALEPRGVMRSVDCVGFEAVNAQIQTTQNIVLNNMVAVTARTGGLGGIGVWPASNTNTAAAPRAATVNTTMEFNYGQFWGKALSLRSGGVDVVPLTGMLGEMIALGKAKPGFVVSQQIGIEDAPDAYARFSRHEEQKVVIRFPWI</sequence>
<dbReference type="Pfam" id="PF08240">
    <property type="entry name" value="ADH_N"/>
    <property type="match status" value="1"/>
</dbReference>
<proteinExistence type="inferred from homology"/>
<protein>
    <submittedName>
        <fullName evidence="10">Alcohol dehydrogenase</fullName>
    </submittedName>
</protein>
<dbReference type="SUPFAM" id="SSF51735">
    <property type="entry name" value="NAD(P)-binding Rossmann-fold domains"/>
    <property type="match status" value="1"/>
</dbReference>
<dbReference type="PANTHER" id="PTHR42813:SF3">
    <property type="entry name" value="GLUTATHIONE-INDEPENDENT FORMALDEHYDE DEHYDROGENASE"/>
    <property type="match status" value="1"/>
</dbReference>
<comment type="similarity">
    <text evidence="2 7">Belongs to the zinc-containing alcohol dehydrogenase family.</text>
</comment>
<evidence type="ECO:0000259" key="9">
    <source>
        <dbReference type="Pfam" id="PF08240"/>
    </source>
</evidence>
<dbReference type="PANTHER" id="PTHR42813">
    <property type="entry name" value="ZINC-TYPE ALCOHOL DEHYDROGENASE-LIKE"/>
    <property type="match status" value="1"/>
</dbReference>
<dbReference type="InterPro" id="IPR011032">
    <property type="entry name" value="GroES-like_sf"/>
</dbReference>
<comment type="caution">
    <text evidence="10">The sequence shown here is derived from an EMBL/GenBank/DDBJ whole genome shotgun (WGS) entry which is preliminary data.</text>
</comment>
<evidence type="ECO:0000256" key="7">
    <source>
        <dbReference type="RuleBase" id="RU361277"/>
    </source>
</evidence>
<dbReference type="InterPro" id="IPR013154">
    <property type="entry name" value="ADH-like_N"/>
</dbReference>
<evidence type="ECO:0000256" key="3">
    <source>
        <dbReference type="ARBA" id="ARBA00022723"/>
    </source>
</evidence>
<feature type="domain" description="Alcohol dehydrogenase-like C-terminal" evidence="8">
    <location>
        <begin position="198"/>
        <end position="274"/>
    </location>
</feature>
<feature type="domain" description="Alcohol dehydrogenase-like N-terminal" evidence="9">
    <location>
        <begin position="41"/>
        <end position="142"/>
    </location>
</feature>
<evidence type="ECO:0000256" key="2">
    <source>
        <dbReference type="ARBA" id="ARBA00008072"/>
    </source>
</evidence>
<dbReference type="InterPro" id="IPR013149">
    <property type="entry name" value="ADH-like_C"/>
</dbReference>
<dbReference type="PROSITE" id="PS00059">
    <property type="entry name" value="ADH_ZINC"/>
    <property type="match status" value="1"/>
</dbReference>
<dbReference type="EMBL" id="JBFCZG010000011">
    <property type="protein sequence ID" value="KAL3417251.1"/>
    <property type="molecule type" value="Genomic_DNA"/>
</dbReference>
<evidence type="ECO:0000256" key="5">
    <source>
        <dbReference type="ARBA" id="ARBA00023002"/>
    </source>
</evidence>
<organism evidence="10 11">
    <name type="scientific">Phlyctema vagabunda</name>
    <dbReference type="NCBI Taxonomy" id="108571"/>
    <lineage>
        <taxon>Eukaryota</taxon>
        <taxon>Fungi</taxon>
        <taxon>Dikarya</taxon>
        <taxon>Ascomycota</taxon>
        <taxon>Pezizomycotina</taxon>
        <taxon>Leotiomycetes</taxon>
        <taxon>Helotiales</taxon>
        <taxon>Dermateaceae</taxon>
        <taxon>Phlyctema</taxon>
    </lineage>
</organism>
<name>A0ABR4P1S7_9HELO</name>
<gene>
    <name evidence="10" type="ORF">PVAG01_11251</name>
</gene>
<evidence type="ECO:0000313" key="11">
    <source>
        <dbReference type="Proteomes" id="UP001629113"/>
    </source>
</evidence>
<keyword evidence="4 7" id="KW-0862">Zinc</keyword>
<keyword evidence="6" id="KW-0520">NAD</keyword>
<evidence type="ECO:0000259" key="8">
    <source>
        <dbReference type="Pfam" id="PF00107"/>
    </source>
</evidence>
<evidence type="ECO:0000313" key="10">
    <source>
        <dbReference type="EMBL" id="KAL3417251.1"/>
    </source>
</evidence>
<keyword evidence="3 7" id="KW-0479">Metal-binding</keyword>
<dbReference type="InterPro" id="IPR002328">
    <property type="entry name" value="ADH_Zn_CS"/>
</dbReference>